<keyword evidence="1" id="KW-0812">Transmembrane</keyword>
<gene>
    <name evidence="2" type="ORF">KIN20_035826</name>
</gene>
<dbReference type="Proteomes" id="UP001196413">
    <property type="component" value="Unassembled WGS sequence"/>
</dbReference>
<dbReference type="EMBL" id="JAHQIW010007284">
    <property type="protein sequence ID" value="KAJ1373432.1"/>
    <property type="molecule type" value="Genomic_DNA"/>
</dbReference>
<keyword evidence="1" id="KW-1133">Transmembrane helix</keyword>
<proteinExistence type="predicted"/>
<evidence type="ECO:0000256" key="1">
    <source>
        <dbReference type="SAM" id="Phobius"/>
    </source>
</evidence>
<organism evidence="2 3">
    <name type="scientific">Parelaphostrongylus tenuis</name>
    <name type="common">Meningeal worm</name>
    <dbReference type="NCBI Taxonomy" id="148309"/>
    <lineage>
        <taxon>Eukaryota</taxon>
        <taxon>Metazoa</taxon>
        <taxon>Ecdysozoa</taxon>
        <taxon>Nematoda</taxon>
        <taxon>Chromadorea</taxon>
        <taxon>Rhabditida</taxon>
        <taxon>Rhabditina</taxon>
        <taxon>Rhabditomorpha</taxon>
        <taxon>Strongyloidea</taxon>
        <taxon>Metastrongylidae</taxon>
        <taxon>Parelaphostrongylus</taxon>
    </lineage>
</organism>
<evidence type="ECO:0000313" key="3">
    <source>
        <dbReference type="Proteomes" id="UP001196413"/>
    </source>
</evidence>
<accession>A0AAD5WK89</accession>
<keyword evidence="3" id="KW-1185">Reference proteome</keyword>
<feature type="transmembrane region" description="Helical" evidence="1">
    <location>
        <begin position="12"/>
        <end position="30"/>
    </location>
</feature>
<name>A0AAD5WK89_PARTN</name>
<evidence type="ECO:0000313" key="2">
    <source>
        <dbReference type="EMBL" id="KAJ1373432.1"/>
    </source>
</evidence>
<reference evidence="2" key="1">
    <citation type="submission" date="2021-06" db="EMBL/GenBank/DDBJ databases">
        <title>Parelaphostrongylus tenuis whole genome reference sequence.</title>
        <authorList>
            <person name="Garwood T.J."/>
            <person name="Larsen P.A."/>
            <person name="Fountain-Jones N.M."/>
            <person name="Garbe J.R."/>
            <person name="Macchietto M.G."/>
            <person name="Kania S.A."/>
            <person name="Gerhold R.W."/>
            <person name="Richards J.E."/>
            <person name="Wolf T.M."/>
        </authorList>
    </citation>
    <scope>NUCLEOTIDE SEQUENCE</scope>
    <source>
        <strain evidence="2">MNPRO001-30</strain>
        <tissue evidence="2">Meninges</tissue>
    </source>
</reference>
<dbReference type="AlphaFoldDB" id="A0AAD5WK89"/>
<comment type="caution">
    <text evidence="2">The sequence shown here is derived from an EMBL/GenBank/DDBJ whole genome shotgun (WGS) entry which is preliminary data.</text>
</comment>
<protein>
    <submittedName>
        <fullName evidence="2">Uncharacterized protein</fullName>
    </submittedName>
</protein>
<keyword evidence="1" id="KW-0472">Membrane</keyword>
<sequence length="53" mass="6017">MSQAPITLVRSSVAYFLCYSALAFLLECLWKHMSSEDFRTLSFHDGSAKTLNE</sequence>